<reference evidence="1" key="1">
    <citation type="submission" date="2019-11" db="EMBL/GenBank/DDBJ databases">
        <title>Genome sequences of 17 halophilic strains isolated from different environments.</title>
        <authorList>
            <person name="Furrow R.E."/>
        </authorList>
    </citation>
    <scope>NUCLEOTIDE SEQUENCE</scope>
    <source>
        <strain evidence="1">22510_22_Filter</strain>
    </source>
</reference>
<evidence type="ECO:0000313" key="1">
    <source>
        <dbReference type="EMBL" id="MYL52205.1"/>
    </source>
</evidence>
<sequence>MSGSEGNSERISRKQVSRSIQGIIISKSTNSILPTFRSTNASSPSAASNKSNYSLDR</sequence>
<protein>
    <submittedName>
        <fullName evidence="1">Uncharacterized protein</fullName>
    </submittedName>
</protein>
<dbReference type="EMBL" id="WMEU01000001">
    <property type="protein sequence ID" value="MYL52205.1"/>
    <property type="molecule type" value="Genomic_DNA"/>
</dbReference>
<evidence type="ECO:0000313" key="2">
    <source>
        <dbReference type="Proteomes" id="UP000466692"/>
    </source>
</evidence>
<accession>A0ACC7VC19</accession>
<gene>
    <name evidence="1" type="ORF">GLW08_02500</name>
</gene>
<dbReference type="Proteomes" id="UP000466692">
    <property type="component" value="Unassembled WGS sequence"/>
</dbReference>
<proteinExistence type="predicted"/>
<comment type="caution">
    <text evidence="1">The sequence shown here is derived from an EMBL/GenBank/DDBJ whole genome shotgun (WGS) entry which is preliminary data.</text>
</comment>
<keyword evidence="2" id="KW-1185">Reference proteome</keyword>
<organism evidence="1 2">
    <name type="scientific">Pontibacillus yanchengensis</name>
    <dbReference type="NCBI Taxonomy" id="462910"/>
    <lineage>
        <taxon>Bacteria</taxon>
        <taxon>Bacillati</taxon>
        <taxon>Bacillota</taxon>
        <taxon>Bacilli</taxon>
        <taxon>Bacillales</taxon>
        <taxon>Bacillaceae</taxon>
        <taxon>Pontibacillus</taxon>
    </lineage>
</organism>
<name>A0ACC7VC19_9BACI</name>